<accession>A0A1B1AMY6</accession>
<dbReference type="SUPFAM" id="SSF50993">
    <property type="entry name" value="Peptidase/esterase 'gauge' domain"/>
    <property type="match status" value="1"/>
</dbReference>
<dbReference type="SUPFAM" id="SSF53474">
    <property type="entry name" value="alpha/beta-Hydrolases"/>
    <property type="match status" value="1"/>
</dbReference>
<dbReference type="InterPro" id="IPR023302">
    <property type="entry name" value="Pept_S9A_N"/>
</dbReference>
<dbReference type="Gene3D" id="2.130.10.120">
    <property type="entry name" value="Prolyl oligopeptidase, N-terminal domain"/>
    <property type="match status" value="1"/>
</dbReference>
<evidence type="ECO:0000313" key="8">
    <source>
        <dbReference type="Proteomes" id="UP000092498"/>
    </source>
</evidence>
<proteinExistence type="predicted"/>
<dbReference type="PRINTS" id="PR00862">
    <property type="entry name" value="PROLIGOPTASE"/>
</dbReference>
<feature type="chain" id="PRO_5008519040" description="S9 family peptidase" evidence="4">
    <location>
        <begin position="19"/>
        <end position="702"/>
    </location>
</feature>
<feature type="domain" description="Peptidase S9 prolyl oligopeptidase catalytic" evidence="5">
    <location>
        <begin position="499"/>
        <end position="689"/>
    </location>
</feature>
<gene>
    <name evidence="7" type="ORF">ATE48_03050</name>
</gene>
<evidence type="ECO:0000313" key="7">
    <source>
        <dbReference type="EMBL" id="ANP47923.1"/>
    </source>
</evidence>
<dbReference type="GO" id="GO:0004252">
    <property type="term" value="F:serine-type endopeptidase activity"/>
    <property type="evidence" value="ECO:0007669"/>
    <property type="project" value="InterPro"/>
</dbReference>
<dbReference type="GO" id="GO:0005829">
    <property type="term" value="C:cytosol"/>
    <property type="evidence" value="ECO:0007669"/>
    <property type="project" value="TreeGrafter"/>
</dbReference>
<keyword evidence="4" id="KW-0732">Signal</keyword>
<dbReference type="KEGG" id="cbot:ATE48_03050"/>
<dbReference type="STRING" id="1759059.ATE48_03050"/>
<dbReference type="InParanoid" id="A0A1B1AMY6"/>
<keyword evidence="8" id="KW-1185">Reference proteome</keyword>
<evidence type="ECO:0000256" key="4">
    <source>
        <dbReference type="SAM" id="SignalP"/>
    </source>
</evidence>
<dbReference type="Proteomes" id="UP000092498">
    <property type="component" value="Chromosome"/>
</dbReference>
<feature type="signal peptide" evidence="4">
    <location>
        <begin position="1"/>
        <end position="18"/>
    </location>
</feature>
<evidence type="ECO:0000256" key="3">
    <source>
        <dbReference type="ARBA" id="ARBA00022825"/>
    </source>
</evidence>
<dbReference type="Pfam" id="PF00326">
    <property type="entry name" value="Peptidase_S9"/>
    <property type="match status" value="1"/>
</dbReference>
<dbReference type="GO" id="GO:0070012">
    <property type="term" value="F:oligopeptidase activity"/>
    <property type="evidence" value="ECO:0007669"/>
    <property type="project" value="TreeGrafter"/>
</dbReference>
<evidence type="ECO:0000259" key="6">
    <source>
        <dbReference type="Pfam" id="PF02897"/>
    </source>
</evidence>
<dbReference type="PANTHER" id="PTHR42881">
    <property type="entry name" value="PROLYL ENDOPEPTIDASE"/>
    <property type="match status" value="1"/>
</dbReference>
<dbReference type="InterPro" id="IPR002470">
    <property type="entry name" value="Peptidase_S9A"/>
</dbReference>
<dbReference type="InterPro" id="IPR029058">
    <property type="entry name" value="AB_hydrolase_fold"/>
</dbReference>
<organism evidence="7 8">
    <name type="scientific">Candidatus Viadribacter manganicus</name>
    <dbReference type="NCBI Taxonomy" id="1759059"/>
    <lineage>
        <taxon>Bacteria</taxon>
        <taxon>Pseudomonadati</taxon>
        <taxon>Pseudomonadota</taxon>
        <taxon>Alphaproteobacteria</taxon>
        <taxon>Hyphomonadales</taxon>
        <taxon>Hyphomonadaceae</taxon>
        <taxon>Candidatus Viadribacter</taxon>
    </lineage>
</organism>
<keyword evidence="2" id="KW-0378">Hydrolase</keyword>
<dbReference type="Gene3D" id="3.40.50.1820">
    <property type="entry name" value="alpha/beta hydrolase"/>
    <property type="match status" value="1"/>
</dbReference>
<protein>
    <recommendedName>
        <fullName evidence="9">S9 family peptidase</fullName>
    </recommendedName>
</protein>
<evidence type="ECO:0000256" key="1">
    <source>
        <dbReference type="ARBA" id="ARBA00022670"/>
    </source>
</evidence>
<dbReference type="InterPro" id="IPR001375">
    <property type="entry name" value="Peptidase_S9_cat"/>
</dbReference>
<keyword evidence="3" id="KW-0720">Serine protease</keyword>
<evidence type="ECO:0000256" key="2">
    <source>
        <dbReference type="ARBA" id="ARBA00022801"/>
    </source>
</evidence>
<feature type="domain" description="Peptidase S9A N-terminal" evidence="6">
    <location>
        <begin position="32"/>
        <end position="423"/>
    </location>
</feature>
<dbReference type="EMBL" id="CP013244">
    <property type="protein sequence ID" value="ANP47923.1"/>
    <property type="molecule type" value="Genomic_DNA"/>
</dbReference>
<dbReference type="InterPro" id="IPR051167">
    <property type="entry name" value="Prolyl_oligopep/macrocyclase"/>
</dbReference>
<sequence>MASLAQALGISLALTACASPGPTAPTAPQQTATAADPYLWLEDVEGERALAWVHQQNDRSLPVLENDPRYAARLEAALEVAQSRDRLPLGQVRGGYLYNFWQDPDHVRGIWRRARLDGYAANNPRWETVLDIDALAREENANWVYQSADCDPSGVRCMVSLSNGGLDASTDREFDLQTRRFVEGGFVVPEAKSNIGWLDRDTLLVATNWGEGSLTESGYPYVLKAWRRGTPLSSATEILRGEASDVSIAVATFEDESNDHIAIAVEGETFFETVFSLITPQGPQRLTLPRKSSIRDFSHDRLIVTIEQEWTIGGRTYPNGSLLAIPLATATSATPAIEVIFSPNARQSIEEVQATRDAVLVAGFDNVRGRLQRFTFANGQWTGAQIEVPPTGVVHIAGASTSDTRAFATFEDFLTPSTLYALNGARMRSVRSLPAQFDASPYVTEQFEATSADGTRVPYFVVRRRDMQMNGQNPTLLYAYGGFQLSQVPTYNAFIGRLWLDQGGTYVLANIRGGGEFGPAWHDAGLLTNRQRIYDDFYAVERDLVDRNITSPRRLGISGRSNGGLLMGVMLNQHPEMVHAAIIGSPLLDMLRYDQLLAGASWVGEYGSPNIPEQRAFLETITPYQNLRARPDFPTVFIYTSTKDDRVHPGHARKYGARLDELGIRYLYYENTDGGHQANANLREAARRRTLEYMYLTQRLID</sequence>
<evidence type="ECO:0000259" key="5">
    <source>
        <dbReference type="Pfam" id="PF00326"/>
    </source>
</evidence>
<keyword evidence="1" id="KW-0645">Protease</keyword>
<reference evidence="7 8" key="1">
    <citation type="submission" date="2015-11" db="EMBL/GenBank/DDBJ databases">
        <title>Whole-Genome Sequence of Candidatus Oderbacter manganicum from the National Park Lower Oder Valley, Germany.</title>
        <authorList>
            <person name="Braun B."/>
            <person name="Liere K."/>
            <person name="Szewzyk U."/>
        </authorList>
    </citation>
    <scope>NUCLEOTIDE SEQUENCE [LARGE SCALE GENOMIC DNA]</scope>
    <source>
        <strain evidence="7 8">OTSz_A_272</strain>
    </source>
</reference>
<dbReference type="AlphaFoldDB" id="A0A1B1AMY6"/>
<name>A0A1B1AMY6_9PROT</name>
<dbReference type="PANTHER" id="PTHR42881:SF13">
    <property type="entry name" value="PROLYL ENDOPEPTIDASE"/>
    <property type="match status" value="1"/>
</dbReference>
<dbReference type="GO" id="GO:0006508">
    <property type="term" value="P:proteolysis"/>
    <property type="evidence" value="ECO:0007669"/>
    <property type="project" value="UniProtKB-KW"/>
</dbReference>
<dbReference type="Pfam" id="PF02897">
    <property type="entry name" value="Peptidase_S9_N"/>
    <property type="match status" value="1"/>
</dbReference>
<evidence type="ECO:0008006" key="9">
    <source>
        <dbReference type="Google" id="ProtNLM"/>
    </source>
</evidence>